<dbReference type="AlphaFoldDB" id="A0A8X6QHS1"/>
<proteinExistence type="predicted"/>
<keyword evidence="4" id="KW-1185">Reference proteome</keyword>
<evidence type="ECO:0000256" key="1">
    <source>
        <dbReference type="SAM" id="MobiDB-lite"/>
    </source>
</evidence>
<sequence length="779" mass="88670">MAVQSNTYPVTFTNERSVEENDNNYFGIYSKVVSKIFEIGRQLSTKQEDSGDSFTPEVWKIAPENLFDIESDSDSDNPDKKEYSDECQNLIASSNLNVIPCDIQNPLGSLLPKLELQGEVWSSLYSSEDNGSERSLKKSFDGSGTLVDSAVCLPPHISKTIQESSIDSWQTESLKNSNKLIPLFSTSYSHFKARFKDQWPYVIDSSSGPMNSNKSKNLCNNVLNNNIIRSQSSLQLRDSYFKSLVQSQISGQGPTKNVFSKSETDLNNLCYPNLPSSDSKNKFLFGTNGRENVRSSSEAKLEKNSSLFLDVDISRFSAQHKPLECNLNTNSVKEEISLRNGRKTKKDAKIPNQMKPTHPRKLPAPTLTDKKCFSRETKPSRRKNKRDTHCEFSNLKTIPEIKLLSDKQFKNIESNFNFRNICENLILNDFCLEFPDSENFNRLRFSEPVLLNFTKDIGGKSQEMLLCTNDVLEDVQTDRCSKDVVIRRLLARSKIYTGKPIHIFFDPRKVINASATVKSTTDNSVLLHPSRGKHNLLSNKLKDGRKTNHCNDNYQDGNGYAEHHKEETITKNSIHKPSKSKDRKSTSGEKGSHNRQTNRLQISCYEVSTHTSENSGKKKLIIRFCRKKKSRTALKRVNVKQITTSVFKNFFHFYSLLGGHLYSGSVITKSNSSQWLKEAGVATDPRSQEIANELFKAIAGAKIVLNIFDYMQFLIVFARQQKIAATDLVKQLTVCKRPHEVSNRDRYRNFEFRRPKTAHLSKHAVQRVETYRSMSLPNL</sequence>
<evidence type="ECO:0000313" key="3">
    <source>
        <dbReference type="EMBL" id="GFU25972.1"/>
    </source>
</evidence>
<feature type="compositionally biased region" description="Basic and acidic residues" evidence="1">
    <location>
        <begin position="579"/>
        <end position="592"/>
    </location>
</feature>
<evidence type="ECO:0000313" key="2">
    <source>
        <dbReference type="EMBL" id="GFU08494.1"/>
    </source>
</evidence>
<accession>A0A8X6QHS1</accession>
<feature type="region of interest" description="Disordered" evidence="1">
    <location>
        <begin position="340"/>
        <end position="367"/>
    </location>
</feature>
<dbReference type="EMBL" id="BMAW01081735">
    <property type="protein sequence ID" value="GFU25972.1"/>
    <property type="molecule type" value="Genomic_DNA"/>
</dbReference>
<gene>
    <name evidence="3" type="primary">AVEN_1895_1</name>
    <name evidence="3" type="ORF">NPIL_326371</name>
    <name evidence="2" type="ORF">NPIL_48651</name>
</gene>
<evidence type="ECO:0000313" key="4">
    <source>
        <dbReference type="Proteomes" id="UP000887013"/>
    </source>
</evidence>
<dbReference type="InterPro" id="IPR011992">
    <property type="entry name" value="EF-hand-dom_pair"/>
</dbReference>
<feature type="region of interest" description="Disordered" evidence="1">
    <location>
        <begin position="528"/>
        <end position="602"/>
    </location>
</feature>
<dbReference type="SUPFAM" id="SSF47473">
    <property type="entry name" value="EF-hand"/>
    <property type="match status" value="1"/>
</dbReference>
<name>A0A8X6QHS1_NEPPI</name>
<dbReference type="EMBL" id="BMAW01077862">
    <property type="protein sequence ID" value="GFU08494.1"/>
    <property type="molecule type" value="Genomic_DNA"/>
</dbReference>
<comment type="caution">
    <text evidence="3">The sequence shown here is derived from an EMBL/GenBank/DDBJ whole genome shotgun (WGS) entry which is preliminary data.</text>
</comment>
<dbReference type="OrthoDB" id="6426294at2759"/>
<organism evidence="3 4">
    <name type="scientific">Nephila pilipes</name>
    <name type="common">Giant wood spider</name>
    <name type="synonym">Nephila maculata</name>
    <dbReference type="NCBI Taxonomy" id="299642"/>
    <lineage>
        <taxon>Eukaryota</taxon>
        <taxon>Metazoa</taxon>
        <taxon>Ecdysozoa</taxon>
        <taxon>Arthropoda</taxon>
        <taxon>Chelicerata</taxon>
        <taxon>Arachnida</taxon>
        <taxon>Araneae</taxon>
        <taxon>Araneomorphae</taxon>
        <taxon>Entelegynae</taxon>
        <taxon>Araneoidea</taxon>
        <taxon>Nephilidae</taxon>
        <taxon>Nephila</taxon>
    </lineage>
</organism>
<dbReference type="Proteomes" id="UP000887013">
    <property type="component" value="Unassembled WGS sequence"/>
</dbReference>
<protein>
    <submittedName>
        <fullName evidence="3">Uncharacterized protein</fullName>
    </submittedName>
</protein>
<reference evidence="3" key="1">
    <citation type="submission" date="2020-08" db="EMBL/GenBank/DDBJ databases">
        <title>Multicomponent nature underlies the extraordinary mechanical properties of spider dragline silk.</title>
        <authorList>
            <person name="Kono N."/>
            <person name="Nakamura H."/>
            <person name="Mori M."/>
            <person name="Yoshida Y."/>
            <person name="Ohtoshi R."/>
            <person name="Malay A.D."/>
            <person name="Moran D.A.P."/>
            <person name="Tomita M."/>
            <person name="Numata K."/>
            <person name="Arakawa K."/>
        </authorList>
    </citation>
    <scope>NUCLEOTIDE SEQUENCE</scope>
</reference>